<dbReference type="Proteomes" id="UP000505306">
    <property type="component" value="Chromosome"/>
</dbReference>
<sequence length="547" mass="62873">MKKLITHLYHYRQRVLYLLILCLFSLSFVDCAKRGNPSGGKRDSLAPVIVKSSPENYSTHFEGNEIRITFDEYIKLVEVQKNLIISPPLKYQPIITPLSTSKQLRIKILDTLKENTTYSFNFGNSIVDNNEENEFPYFKYVFSTGSYIDSLTLNGTVKDAVLPKAENPVSVLLYEYNETFSDSIIFKEKPTYITVTKDSTNTFEFTNLKEGKYLLIGLKEKSNDYIFQPKTDKIGFLRDTISLPADTTYSLTVFTETPDCEVTRPAHHSKQEILFGFNGKADSLQIRPISEVPQDYTSKIYKDFEKDTLHYWFKPAFDVEVTDSLLFLATNRTSRDTLEVRLKKLFADSLNITPAQGATLTLLDTFKLQANTPINTFSEDRIEILDKDSIAVPHSVTLDTLYNRASIVFDKTFEQNYKIKLLPGAITDFFEATNDTLSYSARTKAEDEYGDIALTLRNAEKFPLIIELVNEKFKVIRSKVITENSVVSFPYIEPGFYYIRIVFDTNANNIWDSGNFLQKLQPEAVKYYGERIEIRGNWDQQITFTLE</sequence>
<reference evidence="3 4" key="1">
    <citation type="submission" date="2020-02" db="EMBL/GenBank/DDBJ databases">
        <title>Complete genome sequence of Flavobacteriaceae bacterium.</title>
        <authorList>
            <person name="Kim S.-J."/>
            <person name="Kim Y.-S."/>
            <person name="Kim K.-H."/>
        </authorList>
    </citation>
    <scope>NUCLEOTIDE SEQUENCE [LARGE SCALE GENOMIC DNA]</scope>
    <source>
        <strain evidence="3 4">RR4-40</strain>
    </source>
</reference>
<gene>
    <name evidence="3" type="ORF">G5B37_08475</name>
</gene>
<dbReference type="AlphaFoldDB" id="A0A6G6GLY0"/>
<evidence type="ECO:0000256" key="1">
    <source>
        <dbReference type="ARBA" id="ARBA00022729"/>
    </source>
</evidence>
<feature type="domain" description="SbsA Ig-like" evidence="2">
    <location>
        <begin position="43"/>
        <end position="144"/>
    </location>
</feature>
<dbReference type="EMBL" id="CP049057">
    <property type="protein sequence ID" value="QIE59596.1"/>
    <property type="molecule type" value="Genomic_DNA"/>
</dbReference>
<protein>
    <submittedName>
        <fullName evidence="3">Ig-like domain-containing protein</fullName>
    </submittedName>
</protein>
<dbReference type="Pfam" id="PF13205">
    <property type="entry name" value="Big_5"/>
    <property type="match status" value="1"/>
</dbReference>
<dbReference type="RefSeq" id="WP_164679610.1">
    <property type="nucleotide sequence ID" value="NZ_CP049057.1"/>
</dbReference>
<keyword evidence="4" id="KW-1185">Reference proteome</keyword>
<dbReference type="InterPro" id="IPR032812">
    <property type="entry name" value="SbsA_Ig"/>
</dbReference>
<proteinExistence type="predicted"/>
<evidence type="ECO:0000313" key="3">
    <source>
        <dbReference type="EMBL" id="QIE59596.1"/>
    </source>
</evidence>
<evidence type="ECO:0000313" key="4">
    <source>
        <dbReference type="Proteomes" id="UP000505306"/>
    </source>
</evidence>
<evidence type="ECO:0000259" key="2">
    <source>
        <dbReference type="Pfam" id="PF13205"/>
    </source>
</evidence>
<dbReference type="KEGG" id="mgel:G5B37_08475"/>
<name>A0A6G6GLY0_9FLAO</name>
<accession>A0A6G6GLY0</accession>
<keyword evidence="1" id="KW-0732">Signal</keyword>
<organism evidence="3 4">
    <name type="scientific">Rasiella rasia</name>
    <dbReference type="NCBI Taxonomy" id="2744027"/>
    <lineage>
        <taxon>Bacteria</taxon>
        <taxon>Pseudomonadati</taxon>
        <taxon>Bacteroidota</taxon>
        <taxon>Flavobacteriia</taxon>
        <taxon>Flavobacteriales</taxon>
        <taxon>Flavobacteriaceae</taxon>
        <taxon>Rasiella</taxon>
    </lineage>
</organism>